<dbReference type="InterPro" id="IPR005215">
    <property type="entry name" value="Trig_fac"/>
</dbReference>
<dbReference type="SUPFAM" id="SSF102735">
    <property type="entry name" value="Trigger factor ribosome-binding domain"/>
    <property type="match status" value="1"/>
</dbReference>
<dbReference type="GO" id="GO:0051301">
    <property type="term" value="P:cell division"/>
    <property type="evidence" value="ECO:0007669"/>
    <property type="project" value="UniProtKB-KW"/>
</dbReference>
<dbReference type="Proteomes" id="UP000006437">
    <property type="component" value="Unassembled WGS sequence"/>
</dbReference>
<evidence type="ECO:0000313" key="17">
    <source>
        <dbReference type="Proteomes" id="UP000006437"/>
    </source>
</evidence>
<evidence type="ECO:0000256" key="10">
    <source>
        <dbReference type="ARBA" id="ARBA00024849"/>
    </source>
</evidence>
<dbReference type="InterPro" id="IPR001179">
    <property type="entry name" value="PPIase_FKBP_dom"/>
</dbReference>
<dbReference type="HAMAP" id="MF_00303">
    <property type="entry name" value="Trigger_factor_Tig"/>
    <property type="match status" value="1"/>
</dbReference>
<dbReference type="SUPFAM" id="SSF109998">
    <property type="entry name" value="Triger factor/SurA peptide-binding domain-like"/>
    <property type="match status" value="1"/>
</dbReference>
<dbReference type="RefSeq" id="WP_009524812.1">
    <property type="nucleotide sequence ID" value="NZ_JH414548.1"/>
</dbReference>
<keyword evidence="7 12" id="KW-0143">Chaperone</keyword>
<dbReference type="Pfam" id="PF05697">
    <property type="entry name" value="Trigger_N"/>
    <property type="match status" value="1"/>
</dbReference>
<evidence type="ECO:0000256" key="1">
    <source>
        <dbReference type="ARBA" id="ARBA00000971"/>
    </source>
</evidence>
<dbReference type="GO" id="GO:0051083">
    <property type="term" value="P:'de novo' cotranslational protein folding"/>
    <property type="evidence" value="ECO:0007669"/>
    <property type="project" value="TreeGrafter"/>
</dbReference>
<name>G9X2G9_9FIRM</name>
<accession>G9X2G9</accession>
<comment type="subcellular location">
    <subcellularLocation>
        <location evidence="12">Cytoplasm</location>
    </subcellularLocation>
    <text evidence="12">About half TF is bound to the ribosome near the polypeptide exit tunnel while the other half is free in the cytoplasm.</text>
</comment>
<dbReference type="GO" id="GO:0043022">
    <property type="term" value="F:ribosome binding"/>
    <property type="evidence" value="ECO:0007669"/>
    <property type="project" value="TreeGrafter"/>
</dbReference>
<dbReference type="InterPro" id="IPR037041">
    <property type="entry name" value="Trigger_fac_C_sf"/>
</dbReference>
<evidence type="ECO:0000256" key="8">
    <source>
        <dbReference type="ARBA" id="ARBA00023235"/>
    </source>
</evidence>
<evidence type="ECO:0000256" key="11">
    <source>
        <dbReference type="ARBA" id="ARBA00029986"/>
    </source>
</evidence>
<comment type="domain">
    <text evidence="12">Consists of 3 domains; the N-terminus binds the ribosome, the middle domain has PPIase activity, while the C-terminus has intrinsic chaperone activity on its own.</text>
</comment>
<comment type="caution">
    <text evidence="16">The sequence shown here is derived from an EMBL/GenBank/DDBJ whole genome shotgun (WGS) entry which is preliminary data.</text>
</comment>
<comment type="catalytic activity">
    <reaction evidence="1 12 13">
        <text>[protein]-peptidylproline (omega=180) = [protein]-peptidylproline (omega=0)</text>
        <dbReference type="Rhea" id="RHEA:16237"/>
        <dbReference type="Rhea" id="RHEA-COMP:10747"/>
        <dbReference type="Rhea" id="RHEA-COMP:10748"/>
        <dbReference type="ChEBI" id="CHEBI:83833"/>
        <dbReference type="ChEBI" id="CHEBI:83834"/>
        <dbReference type="EC" id="5.2.1.8"/>
    </reaction>
</comment>
<dbReference type="InterPro" id="IPR046357">
    <property type="entry name" value="PPIase_dom_sf"/>
</dbReference>
<dbReference type="EMBL" id="AFZE01000056">
    <property type="protein sequence ID" value="EHL11039.1"/>
    <property type="molecule type" value="Genomic_DNA"/>
</dbReference>
<evidence type="ECO:0000256" key="4">
    <source>
        <dbReference type="ARBA" id="ARBA00016902"/>
    </source>
</evidence>
<gene>
    <name evidence="12" type="primary">tig</name>
    <name evidence="16" type="ORF">HMPREF9629_00576</name>
</gene>
<dbReference type="FunFam" id="3.10.50.40:FF:000001">
    <property type="entry name" value="Trigger factor"/>
    <property type="match status" value="1"/>
</dbReference>
<dbReference type="InterPro" id="IPR008880">
    <property type="entry name" value="Trigger_fac_C"/>
</dbReference>
<evidence type="ECO:0000256" key="12">
    <source>
        <dbReference type="HAMAP-Rule" id="MF_00303"/>
    </source>
</evidence>
<dbReference type="GO" id="GO:0015031">
    <property type="term" value="P:protein transport"/>
    <property type="evidence" value="ECO:0007669"/>
    <property type="project" value="UniProtKB-UniRule"/>
</dbReference>
<dbReference type="PROSITE" id="PS50059">
    <property type="entry name" value="FKBP_PPIASE"/>
    <property type="match status" value="1"/>
</dbReference>
<evidence type="ECO:0000256" key="2">
    <source>
        <dbReference type="ARBA" id="ARBA00005464"/>
    </source>
</evidence>
<dbReference type="Pfam" id="PF00254">
    <property type="entry name" value="FKBP_C"/>
    <property type="match status" value="1"/>
</dbReference>
<dbReference type="InterPro" id="IPR036611">
    <property type="entry name" value="Trigger_fac_ribosome-bd_sf"/>
</dbReference>
<dbReference type="InterPro" id="IPR008881">
    <property type="entry name" value="Trigger_fac_ribosome-bd_bac"/>
</dbReference>
<dbReference type="PATRIC" id="fig|796937.3.peg.1810"/>
<dbReference type="Gene3D" id="3.30.70.1050">
    <property type="entry name" value="Trigger factor ribosome-binding domain"/>
    <property type="match status" value="1"/>
</dbReference>
<dbReference type="EC" id="5.2.1.8" evidence="3 12"/>
<dbReference type="NCBIfam" id="TIGR00115">
    <property type="entry name" value="tig"/>
    <property type="match status" value="1"/>
</dbReference>
<evidence type="ECO:0000256" key="9">
    <source>
        <dbReference type="ARBA" id="ARBA00023306"/>
    </source>
</evidence>
<keyword evidence="12" id="KW-0963">Cytoplasm</keyword>
<comment type="similarity">
    <text evidence="2 12 14">Belongs to the FKBP-type PPIase family. Tig subfamily.</text>
</comment>
<dbReference type="Gene3D" id="1.10.3120.10">
    <property type="entry name" value="Trigger factor, C-terminal domain"/>
    <property type="match status" value="1"/>
</dbReference>
<organism evidence="16 17">
    <name type="scientific">Peptoanaerobacter stomatis</name>
    <dbReference type="NCBI Taxonomy" id="796937"/>
    <lineage>
        <taxon>Bacteria</taxon>
        <taxon>Bacillati</taxon>
        <taxon>Bacillota</taxon>
        <taxon>Clostridia</taxon>
        <taxon>Peptostreptococcales</taxon>
        <taxon>Filifactoraceae</taxon>
        <taxon>Peptoanaerobacter</taxon>
    </lineage>
</organism>
<evidence type="ECO:0000313" key="16">
    <source>
        <dbReference type="EMBL" id="EHL11039.1"/>
    </source>
</evidence>
<keyword evidence="6 12" id="KW-0697">Rotamase</keyword>
<evidence type="ECO:0000256" key="3">
    <source>
        <dbReference type="ARBA" id="ARBA00013194"/>
    </source>
</evidence>
<sequence length="428" mass="49318">MSLELLKKEGYNAELKMVINSADFEKYCTKAYNKNKGKISIPGFRKGKVPKQIIEKYYGVGFFYEDALNDAFSEEFSKGVEQIGIEPVARPVIDVEEIETGKDVVIDVKVVIKPDIEIGQYKGIEVKFGDTTPTDEEVERELENRRNQNARFVTIEDRAVKDGDIVKLDFEGKKDGVPFEGGKGENYSLTIGSKSFIDGFEEQLIGMNIGEEKVIEVTFPQEYMEKSLAGQKATFDVKINEIKEKQLPELDDEFVKDISEFDTLDQLKEDIKKTISQRKEKDATREFENDIIEQIVKNSKIDLPQEMIDTEADHMFNEFAQGLSYQGMNVDMYSKYINKSIDELKNEMKPEAEKRVKGSLVLEKVKKLENVGYSEDQVERELEQMAQMYGMEVDKLKDIFKGEQREYMIDNIILRNTIEFLKAETKRI</sequence>
<keyword evidence="5 12" id="KW-0132">Cell division</keyword>
<comment type="function">
    <text evidence="10 12">Involved in protein export. Acts as a chaperone by maintaining the newly synthesized protein in an open conformation. Functions as a peptidyl-prolyl cis-trans isomerase.</text>
</comment>
<keyword evidence="8 12" id="KW-0413">Isomerase</keyword>
<dbReference type="HOGENOM" id="CLU_033058_3_2_9"/>
<evidence type="ECO:0000256" key="6">
    <source>
        <dbReference type="ARBA" id="ARBA00023110"/>
    </source>
</evidence>
<protein>
    <recommendedName>
        <fullName evidence="4 12">Trigger factor</fullName>
        <shortName evidence="12">TF</shortName>
        <ecNumber evidence="3 12">5.2.1.8</ecNumber>
    </recommendedName>
    <alternativeName>
        <fullName evidence="11 12">PPIase</fullName>
    </alternativeName>
</protein>
<dbReference type="GO" id="GO:0044183">
    <property type="term" value="F:protein folding chaperone"/>
    <property type="evidence" value="ECO:0007669"/>
    <property type="project" value="TreeGrafter"/>
</dbReference>
<dbReference type="GO" id="GO:0005737">
    <property type="term" value="C:cytoplasm"/>
    <property type="evidence" value="ECO:0007669"/>
    <property type="project" value="UniProtKB-SubCell"/>
</dbReference>
<evidence type="ECO:0000259" key="15">
    <source>
        <dbReference type="PROSITE" id="PS50059"/>
    </source>
</evidence>
<reference evidence="16 17" key="1">
    <citation type="submission" date="2011-08" db="EMBL/GenBank/DDBJ databases">
        <title>The Genome Sequence of Eubacteriaceae bacterium ACC19a.</title>
        <authorList>
            <consortium name="The Broad Institute Genome Sequencing Platform"/>
            <person name="Earl A."/>
            <person name="Ward D."/>
            <person name="Feldgarden M."/>
            <person name="Gevers D."/>
            <person name="Sizova M."/>
            <person name="Hazen A."/>
            <person name="Epstein S."/>
            <person name="Young S.K."/>
            <person name="Zeng Q."/>
            <person name="Gargeya S."/>
            <person name="Fitzgerald M."/>
            <person name="Haas B."/>
            <person name="Abouelleil A."/>
            <person name="Alvarado L."/>
            <person name="Arachchi H.M."/>
            <person name="Berlin A."/>
            <person name="Brown A."/>
            <person name="Chapman S.B."/>
            <person name="Chen Z."/>
            <person name="Dunbar C."/>
            <person name="Freedman E."/>
            <person name="Gearin G."/>
            <person name="Gellesch M."/>
            <person name="Goldberg J."/>
            <person name="Griggs A."/>
            <person name="Gujja S."/>
            <person name="Heiman D."/>
            <person name="Howarth C."/>
            <person name="Larson L."/>
            <person name="Lui A."/>
            <person name="MacDonald P.J.P."/>
            <person name="Montmayeur A."/>
            <person name="Murphy C."/>
            <person name="Neiman D."/>
            <person name="Pearson M."/>
            <person name="Priest M."/>
            <person name="Roberts A."/>
            <person name="Saif S."/>
            <person name="Shea T."/>
            <person name="Shenoy N."/>
            <person name="Sisk P."/>
            <person name="Stolte C."/>
            <person name="Sykes S."/>
            <person name="Wortman J."/>
            <person name="Nusbaum C."/>
            <person name="Birren B."/>
        </authorList>
    </citation>
    <scope>NUCLEOTIDE SEQUENCE [LARGE SCALE GENOMIC DNA]</scope>
    <source>
        <strain evidence="16 17">ACC19a</strain>
    </source>
</reference>
<evidence type="ECO:0000256" key="13">
    <source>
        <dbReference type="PROSITE-ProRule" id="PRU00277"/>
    </source>
</evidence>
<dbReference type="Pfam" id="PF05698">
    <property type="entry name" value="Trigger_C"/>
    <property type="match status" value="1"/>
</dbReference>
<feature type="domain" description="PPIase FKBP-type" evidence="15">
    <location>
        <begin position="163"/>
        <end position="245"/>
    </location>
</feature>
<keyword evidence="9 12" id="KW-0131">Cell cycle</keyword>
<proteinExistence type="inferred from homology"/>
<dbReference type="GO" id="GO:0003755">
    <property type="term" value="F:peptidyl-prolyl cis-trans isomerase activity"/>
    <property type="evidence" value="ECO:0007669"/>
    <property type="project" value="UniProtKB-UniRule"/>
</dbReference>
<dbReference type="AlphaFoldDB" id="G9X2G9"/>
<dbReference type="GO" id="GO:0043335">
    <property type="term" value="P:protein unfolding"/>
    <property type="evidence" value="ECO:0007669"/>
    <property type="project" value="TreeGrafter"/>
</dbReference>
<dbReference type="PANTHER" id="PTHR30560:SF3">
    <property type="entry name" value="TRIGGER FACTOR-LIKE PROTEIN TIG, CHLOROPLASTIC"/>
    <property type="match status" value="1"/>
</dbReference>
<evidence type="ECO:0000256" key="7">
    <source>
        <dbReference type="ARBA" id="ARBA00023186"/>
    </source>
</evidence>
<evidence type="ECO:0000256" key="5">
    <source>
        <dbReference type="ARBA" id="ARBA00022618"/>
    </source>
</evidence>
<dbReference type="SUPFAM" id="SSF54534">
    <property type="entry name" value="FKBP-like"/>
    <property type="match status" value="1"/>
</dbReference>
<dbReference type="PANTHER" id="PTHR30560">
    <property type="entry name" value="TRIGGER FACTOR CHAPERONE AND PEPTIDYL-PROLYL CIS/TRANS ISOMERASE"/>
    <property type="match status" value="1"/>
</dbReference>
<dbReference type="PIRSF" id="PIRSF003095">
    <property type="entry name" value="Trigger_factor"/>
    <property type="match status" value="1"/>
</dbReference>
<dbReference type="Gene3D" id="3.10.50.40">
    <property type="match status" value="1"/>
</dbReference>
<dbReference type="InterPro" id="IPR027304">
    <property type="entry name" value="Trigger_fact/SurA_dom_sf"/>
</dbReference>
<evidence type="ECO:0000256" key="14">
    <source>
        <dbReference type="RuleBase" id="RU003914"/>
    </source>
</evidence>